<protein>
    <submittedName>
        <fullName evidence="2">IS630 family transposase</fullName>
    </submittedName>
</protein>
<dbReference type="InterPro" id="IPR047655">
    <property type="entry name" value="Transpos_IS630-like"/>
</dbReference>
<dbReference type="NCBIfam" id="NF033545">
    <property type="entry name" value="transpos_IS630"/>
    <property type="match status" value="1"/>
</dbReference>
<dbReference type="Gene3D" id="3.30.420.10">
    <property type="entry name" value="Ribonuclease H-like superfamily/Ribonuclease H"/>
    <property type="match status" value="1"/>
</dbReference>
<proteinExistence type="predicted"/>
<sequence length="121" mass="14488">MAVVHQEESANATAFLDFLRLLKERHPNRMIALVLDNARIHHARMVKDFLREEGQCFHFLYLPPYSPQLNPIERLWKWLKDTVITNAFHKDRHEILQAVQRLIHYIPKRPEDVLRRLECAV</sequence>
<accession>A0ABY9ME29</accession>
<dbReference type="EMBL" id="CP133076">
    <property type="protein sequence ID" value="WMJ15923.1"/>
    <property type="molecule type" value="Genomic_DNA"/>
</dbReference>
<evidence type="ECO:0000313" key="3">
    <source>
        <dbReference type="Proteomes" id="UP001223761"/>
    </source>
</evidence>
<organism evidence="2 3">
    <name type="scientific">Geobacillus proteiniphilus</name>
    <dbReference type="NCBI Taxonomy" id="860353"/>
    <lineage>
        <taxon>Bacteria</taxon>
        <taxon>Bacillati</taxon>
        <taxon>Bacillota</taxon>
        <taxon>Bacilli</taxon>
        <taxon>Bacillales</taxon>
        <taxon>Anoxybacillaceae</taxon>
        <taxon>Geobacillus</taxon>
    </lineage>
</organism>
<name>A0ABY9ME29_9BACL</name>
<evidence type="ECO:0000259" key="1">
    <source>
        <dbReference type="Pfam" id="PF13358"/>
    </source>
</evidence>
<dbReference type="RefSeq" id="WP_307898497.1">
    <property type="nucleotide sequence ID" value="NZ_CP133076.1"/>
</dbReference>
<dbReference type="PANTHER" id="PTHR46564">
    <property type="entry name" value="TRANSPOSASE"/>
    <property type="match status" value="1"/>
</dbReference>
<evidence type="ECO:0000313" key="2">
    <source>
        <dbReference type="EMBL" id="WMJ15923.1"/>
    </source>
</evidence>
<dbReference type="Proteomes" id="UP001223761">
    <property type="component" value="Chromosome"/>
</dbReference>
<dbReference type="Pfam" id="PF13358">
    <property type="entry name" value="DDE_3"/>
    <property type="match status" value="1"/>
</dbReference>
<dbReference type="InterPro" id="IPR038717">
    <property type="entry name" value="Tc1-like_DDE_dom"/>
</dbReference>
<gene>
    <name evidence="2" type="ORF">RA955_14565</name>
</gene>
<dbReference type="SUPFAM" id="SSF53098">
    <property type="entry name" value="Ribonuclease H-like"/>
    <property type="match status" value="1"/>
</dbReference>
<dbReference type="PANTHER" id="PTHR46564:SF1">
    <property type="entry name" value="TRANSPOSASE"/>
    <property type="match status" value="1"/>
</dbReference>
<reference evidence="2 3" key="1">
    <citation type="submission" date="2023-08" db="EMBL/GenBank/DDBJ databases">
        <title>Genome sequencing of the thermostable Gram positive bacteria Geobacillus proteiniphilus strain T-6.</title>
        <authorList>
            <person name="Shulami S."/>
            <person name="Shoham Y."/>
        </authorList>
    </citation>
    <scope>NUCLEOTIDE SEQUENCE [LARGE SCALE GENOMIC DNA]</scope>
    <source>
        <strain evidence="2 3">T-6</strain>
    </source>
</reference>
<keyword evidence="3" id="KW-1185">Reference proteome</keyword>
<dbReference type="InterPro" id="IPR012337">
    <property type="entry name" value="RNaseH-like_sf"/>
</dbReference>
<dbReference type="InterPro" id="IPR036397">
    <property type="entry name" value="RNaseH_sf"/>
</dbReference>
<feature type="domain" description="Tc1-like transposase DDE" evidence="1">
    <location>
        <begin position="3"/>
        <end position="94"/>
    </location>
</feature>